<gene>
    <name evidence="1" type="ORF">BJ138DRAFT_1065372</name>
</gene>
<protein>
    <submittedName>
        <fullName evidence="1">S-adenosyl-L-methionine-dependent methyltransferase</fullName>
    </submittedName>
</protein>
<evidence type="ECO:0000313" key="1">
    <source>
        <dbReference type="EMBL" id="KAH7910375.1"/>
    </source>
</evidence>
<comment type="caution">
    <text evidence="1">The sequence shown here is derived from an EMBL/GenBank/DDBJ whole genome shotgun (WGS) entry which is preliminary data.</text>
</comment>
<proteinExistence type="predicted"/>
<reference evidence="1" key="1">
    <citation type="journal article" date="2021" name="New Phytol.">
        <title>Evolutionary innovations through gain and loss of genes in the ectomycorrhizal Boletales.</title>
        <authorList>
            <person name="Wu G."/>
            <person name="Miyauchi S."/>
            <person name="Morin E."/>
            <person name="Kuo A."/>
            <person name="Drula E."/>
            <person name="Varga T."/>
            <person name="Kohler A."/>
            <person name="Feng B."/>
            <person name="Cao Y."/>
            <person name="Lipzen A."/>
            <person name="Daum C."/>
            <person name="Hundley H."/>
            <person name="Pangilinan J."/>
            <person name="Johnson J."/>
            <person name="Barry K."/>
            <person name="LaButti K."/>
            <person name="Ng V."/>
            <person name="Ahrendt S."/>
            <person name="Min B."/>
            <person name="Choi I.G."/>
            <person name="Park H."/>
            <person name="Plett J.M."/>
            <person name="Magnuson J."/>
            <person name="Spatafora J.W."/>
            <person name="Nagy L.G."/>
            <person name="Henrissat B."/>
            <person name="Grigoriev I.V."/>
            <person name="Yang Z.L."/>
            <person name="Xu J."/>
            <person name="Martin F.M."/>
        </authorList>
    </citation>
    <scope>NUCLEOTIDE SEQUENCE</scope>
    <source>
        <strain evidence="1">ATCC 28755</strain>
    </source>
</reference>
<keyword evidence="1" id="KW-0489">Methyltransferase</keyword>
<keyword evidence="1" id="KW-0808">Transferase</keyword>
<accession>A0ACB8ABC0</accession>
<dbReference type="EMBL" id="MU267716">
    <property type="protein sequence ID" value="KAH7910375.1"/>
    <property type="molecule type" value="Genomic_DNA"/>
</dbReference>
<keyword evidence="2" id="KW-1185">Reference proteome</keyword>
<evidence type="ECO:0000313" key="2">
    <source>
        <dbReference type="Proteomes" id="UP000790377"/>
    </source>
</evidence>
<organism evidence="1 2">
    <name type="scientific">Hygrophoropsis aurantiaca</name>
    <dbReference type="NCBI Taxonomy" id="72124"/>
    <lineage>
        <taxon>Eukaryota</taxon>
        <taxon>Fungi</taxon>
        <taxon>Dikarya</taxon>
        <taxon>Basidiomycota</taxon>
        <taxon>Agaricomycotina</taxon>
        <taxon>Agaricomycetes</taxon>
        <taxon>Agaricomycetidae</taxon>
        <taxon>Boletales</taxon>
        <taxon>Coniophorineae</taxon>
        <taxon>Hygrophoropsidaceae</taxon>
        <taxon>Hygrophoropsis</taxon>
    </lineage>
</organism>
<sequence>MPPRRRPTAFEVSFPELAEEAQDDDVDTDTSIRKRTFSDANDANGARDNKRPNTDADRPRSVRYYVPKPTEILETDDFVVIGEDPEDSADGSKPVRLLRDFSFFDAAAPMEMRSLELLGDGTDAAAPACNMQGAGIVFPTFEDDEDEGQEDDDEDDEFQDIRLPDLLRYSFDYLKEDDPVYVETENAFYILQGPSRRYRRYFREFYKPLRILQAVLSTAFQTPEQEYHDFLKHFSKLTVLDQPLSEGDLWSVVPKLNPIIECLPYSGKLRNAKFVRHLLKREPPLIPRQRLRPPTAHHGENKSKSHPNQTRVTPRIAKLAAGLFKEELGVVGPPPKKEAPPPYAALLDRVRVFVDSARRVDRKIEYRREQRIRPRSRWLKSINIDRRDYLLGDVILVANGRNDGQLAPELPAPQDVPTGAKLADYFWFGKIIYINEEYETIHCEWFEHASKTVLQEISDPQELFLTNICSTIDFKHVVGKVQVHYFNPSTKQMPQIQPFDFFYKFMYDTIEATFTQITPERMKLGKDGHPPTNCPVCIQLEEQEEQQQVQRIPNGVAWHGVNYHVDDSVLIKSGDGPCHIGHIIDILAAHHDGDEISVQVKLYGRIDRLGIRPASVLKDERHLFVTDDQMTVPLTDLIGICYVYVHASIPAADYDTWLSSSPRHFFVKYGFPSLHVRRWDERRKLATKDLLICKECVTKNTQEVELTKAFLRDVPPLRAFDPFGGVGAFGLALEQSGCVKVTHTVEICPDAAKTLKNNASRGTKVYNQCANVMLRHAIKTHAGHDVEDLRSINGERLPAPPKPEDIDCILAGFPCQSHSTLNMYRKANDLKSNLILNVLSWVDYADPKICIFENVRGFLSFRLKARQATEHRIEGGIELGGLKFVLRAMIDMNYQVRFALLQAAHYGTPQTRVRFFMIAAKPGTPLPEFPQPSHSFPEADSLRIPSTRGKYIRPIRTTPGTAPHQFVSIDDAISDLLRFDWKEPQDPCDAAEQREEQTSRQPIRAKICDAGRPFCGFHGPEVEYEHPPRNSFQRQCRRKESPDLQHYTRTYHSKKVERVLNIPMEANADYRRLRAGLWEYHFANPTSAVAKASFRPGLYGRVDKDRWFQTTVTNVDPSAKQCRVLNPYCKRIFTVRELARSQGFPDHFVFYSEDDKVKR</sequence>
<feature type="non-terminal residue" evidence="1">
    <location>
        <position position="1159"/>
    </location>
</feature>
<name>A0ACB8ABC0_9AGAM</name>
<dbReference type="Proteomes" id="UP000790377">
    <property type="component" value="Unassembled WGS sequence"/>
</dbReference>